<dbReference type="CDD" id="cd00082">
    <property type="entry name" value="HisKA"/>
    <property type="match status" value="1"/>
</dbReference>
<evidence type="ECO:0000259" key="10">
    <source>
        <dbReference type="PROSITE" id="PS50109"/>
    </source>
</evidence>
<dbReference type="SMART" id="SM00388">
    <property type="entry name" value="HisKA"/>
    <property type="match status" value="1"/>
</dbReference>
<evidence type="ECO:0000256" key="2">
    <source>
        <dbReference type="ARBA" id="ARBA00012438"/>
    </source>
</evidence>
<dbReference type="PROSITE" id="PS50109">
    <property type="entry name" value="HIS_KIN"/>
    <property type="match status" value="1"/>
</dbReference>
<dbReference type="PRINTS" id="PR00344">
    <property type="entry name" value="BCTRLSENSOR"/>
</dbReference>
<dbReference type="InterPro" id="IPR000014">
    <property type="entry name" value="PAS"/>
</dbReference>
<dbReference type="CDD" id="cd00130">
    <property type="entry name" value="PAS"/>
    <property type="match status" value="1"/>
</dbReference>
<dbReference type="SUPFAM" id="SSF55781">
    <property type="entry name" value="GAF domain-like"/>
    <property type="match status" value="1"/>
</dbReference>
<feature type="domain" description="Histidine kinase" evidence="10">
    <location>
        <begin position="454"/>
        <end position="678"/>
    </location>
</feature>
<dbReference type="PANTHER" id="PTHR43065:SF42">
    <property type="entry name" value="TWO-COMPONENT SENSOR PPRA"/>
    <property type="match status" value="1"/>
</dbReference>
<dbReference type="PANTHER" id="PTHR43065">
    <property type="entry name" value="SENSOR HISTIDINE KINASE"/>
    <property type="match status" value="1"/>
</dbReference>
<evidence type="ECO:0000256" key="5">
    <source>
        <dbReference type="ARBA" id="ARBA00022741"/>
    </source>
</evidence>
<dbReference type="InterPro" id="IPR013767">
    <property type="entry name" value="PAS_fold"/>
</dbReference>
<dbReference type="Pfam" id="PF02518">
    <property type="entry name" value="HATPase_c"/>
    <property type="match status" value="1"/>
</dbReference>
<dbReference type="EMBL" id="RQEY01000003">
    <property type="protein sequence ID" value="TGK44148.1"/>
    <property type="molecule type" value="Genomic_DNA"/>
</dbReference>
<keyword evidence="3" id="KW-0597">Phosphoprotein</keyword>
<feature type="domain" description="PAC" evidence="12">
    <location>
        <begin position="389"/>
        <end position="441"/>
    </location>
</feature>
<dbReference type="GO" id="GO:0006355">
    <property type="term" value="P:regulation of DNA-templated transcription"/>
    <property type="evidence" value="ECO:0007669"/>
    <property type="project" value="InterPro"/>
</dbReference>
<evidence type="ECO:0000256" key="9">
    <source>
        <dbReference type="SAM" id="MobiDB-lite"/>
    </source>
</evidence>
<evidence type="ECO:0000256" key="1">
    <source>
        <dbReference type="ARBA" id="ARBA00000085"/>
    </source>
</evidence>
<dbReference type="InterPro" id="IPR029016">
    <property type="entry name" value="GAF-like_dom_sf"/>
</dbReference>
<organism evidence="13 14">
    <name type="scientific">Leptospira andrefontaineae</name>
    <dbReference type="NCBI Taxonomy" id="2484976"/>
    <lineage>
        <taxon>Bacteria</taxon>
        <taxon>Pseudomonadati</taxon>
        <taxon>Spirochaetota</taxon>
        <taxon>Spirochaetia</taxon>
        <taxon>Leptospirales</taxon>
        <taxon>Leptospiraceae</taxon>
        <taxon>Leptospira</taxon>
    </lineage>
</organism>
<evidence type="ECO:0000313" key="14">
    <source>
        <dbReference type="Proteomes" id="UP000298097"/>
    </source>
</evidence>
<evidence type="ECO:0000256" key="4">
    <source>
        <dbReference type="ARBA" id="ARBA00022679"/>
    </source>
</evidence>
<proteinExistence type="predicted"/>
<dbReference type="Gene3D" id="3.30.450.20">
    <property type="entry name" value="PAS domain"/>
    <property type="match status" value="2"/>
</dbReference>
<dbReference type="Gene3D" id="3.30.565.10">
    <property type="entry name" value="Histidine kinase-like ATPase, C-terminal domain"/>
    <property type="match status" value="1"/>
</dbReference>
<dbReference type="Gene3D" id="3.30.450.40">
    <property type="match status" value="1"/>
</dbReference>
<comment type="caution">
    <text evidence="13">The sequence shown here is derived from an EMBL/GenBank/DDBJ whole genome shotgun (WGS) entry which is preliminary data.</text>
</comment>
<dbReference type="NCBIfam" id="TIGR00229">
    <property type="entry name" value="sensory_box"/>
    <property type="match status" value="1"/>
</dbReference>
<dbReference type="InterPro" id="IPR036097">
    <property type="entry name" value="HisK_dim/P_sf"/>
</dbReference>
<dbReference type="Gene3D" id="2.10.70.100">
    <property type="match status" value="1"/>
</dbReference>
<keyword evidence="5" id="KW-0547">Nucleotide-binding</keyword>
<dbReference type="EC" id="2.7.13.3" evidence="2"/>
<dbReference type="SUPFAM" id="SSF47384">
    <property type="entry name" value="Homodimeric domain of signal transducing histidine kinase"/>
    <property type="match status" value="1"/>
</dbReference>
<dbReference type="InterPro" id="IPR035965">
    <property type="entry name" value="PAS-like_dom_sf"/>
</dbReference>
<reference evidence="13" key="1">
    <citation type="journal article" date="2019" name="PLoS Negl. Trop. Dis.">
        <title>Revisiting the worldwide diversity of Leptospira species in the environment.</title>
        <authorList>
            <person name="Vincent A.T."/>
            <person name="Schiettekatte O."/>
            <person name="Bourhy P."/>
            <person name="Veyrier F.J."/>
            <person name="Picardeau M."/>
        </authorList>
    </citation>
    <scope>NUCLEOTIDE SEQUENCE [LARGE SCALE GENOMIC DNA]</scope>
    <source>
        <strain evidence="13">201800301</strain>
    </source>
</reference>
<dbReference type="SUPFAM" id="SSF55785">
    <property type="entry name" value="PYP-like sensor domain (PAS domain)"/>
    <property type="match status" value="2"/>
</dbReference>
<feature type="region of interest" description="Disordered" evidence="9">
    <location>
        <begin position="1"/>
        <end position="22"/>
    </location>
</feature>
<dbReference type="GO" id="GO:0005524">
    <property type="term" value="F:ATP binding"/>
    <property type="evidence" value="ECO:0007669"/>
    <property type="project" value="UniProtKB-KW"/>
</dbReference>
<evidence type="ECO:0000256" key="6">
    <source>
        <dbReference type="ARBA" id="ARBA00022777"/>
    </source>
</evidence>
<dbReference type="InterPro" id="IPR004358">
    <property type="entry name" value="Sig_transdc_His_kin-like_C"/>
</dbReference>
<dbReference type="Proteomes" id="UP000298097">
    <property type="component" value="Unassembled WGS sequence"/>
</dbReference>
<dbReference type="SMART" id="SM00387">
    <property type="entry name" value="HATPase_c"/>
    <property type="match status" value="1"/>
</dbReference>
<evidence type="ECO:0000256" key="8">
    <source>
        <dbReference type="ARBA" id="ARBA00023012"/>
    </source>
</evidence>
<dbReference type="InterPro" id="IPR036890">
    <property type="entry name" value="HATPase_C_sf"/>
</dbReference>
<dbReference type="PROSITE" id="PS50112">
    <property type="entry name" value="PAS"/>
    <property type="match status" value="1"/>
</dbReference>
<feature type="domain" description="PAS" evidence="11">
    <location>
        <begin position="190"/>
        <end position="260"/>
    </location>
</feature>
<dbReference type="InterPro" id="IPR003594">
    <property type="entry name" value="HATPase_dom"/>
</dbReference>
<dbReference type="PROSITE" id="PS50113">
    <property type="entry name" value="PAC"/>
    <property type="match status" value="1"/>
</dbReference>
<name>A0A4R9HCA3_9LEPT</name>
<dbReference type="InterPro" id="IPR003661">
    <property type="entry name" value="HisK_dim/P_dom"/>
</dbReference>
<dbReference type="InterPro" id="IPR013655">
    <property type="entry name" value="PAS_fold_3"/>
</dbReference>
<keyword evidence="8" id="KW-0902">Two-component regulatory system</keyword>
<keyword evidence="14" id="KW-1185">Reference proteome</keyword>
<comment type="catalytic activity">
    <reaction evidence="1">
        <text>ATP + protein L-histidine = ADP + protein N-phospho-L-histidine.</text>
        <dbReference type="EC" id="2.7.13.3"/>
    </reaction>
</comment>
<dbReference type="Pfam" id="PF00512">
    <property type="entry name" value="HisKA"/>
    <property type="match status" value="1"/>
</dbReference>
<keyword evidence="7" id="KW-0067">ATP-binding</keyword>
<dbReference type="SMART" id="SM00091">
    <property type="entry name" value="PAS"/>
    <property type="match status" value="2"/>
</dbReference>
<keyword evidence="4" id="KW-0808">Transferase</keyword>
<dbReference type="Pfam" id="PF00989">
    <property type="entry name" value="PAS"/>
    <property type="match status" value="1"/>
</dbReference>
<evidence type="ECO:0000313" key="13">
    <source>
        <dbReference type="EMBL" id="TGK44148.1"/>
    </source>
</evidence>
<keyword evidence="6" id="KW-0418">Kinase</keyword>
<accession>A0A4R9HCA3</accession>
<dbReference type="Pfam" id="PF08447">
    <property type="entry name" value="PAS_3"/>
    <property type="match status" value="1"/>
</dbReference>
<sequence>MSSGKSNKLSEQGVPSQAPETNQEISRAIGESLLWDISSSDTLSSAFEKVLKTLIKNTAWTYGQIWRSNGDTVYINEEDPFVYDSDLQLIFRKESINKFFSTKEGILKKVSESGKLYFIPDLVTDTELKRKDAAIGAGFRSWMGIPILSHGRFYEIELLSERVLNPEEAYLDLLGVVSKRFAEIVSRRVADEERKTLIEFSSEIILTIDSDCTIRQTNTAFQKILGYEREYVKNKSLLEFIHPDDVELTKAKITSGAKEGFENRYITKYGQIRYINWNISHSTESGTVFCIGRDITDDRLTIQRLESFADQLNVNREQLYNAQKLAKMGSWTMELDGKVTWSPGLYEIFGLDLNDSPPGFEDFIQFIPQEDRSRIIQNYEKFLSQGIFEDTELRIVSKDGIEKFLSVKGEGLLNRKGKFIGGTGTMQDITEEKEWNDSLRQLQKMDAVGQLAGGMAHDFNNLLNVILANLDLLELNLRETPELLKRVFSAQDAVRRGAELNRRLLAFSRKQALNPEQADVGHVISDFADILTRIRNDIINIEFCLEEFPMICSFEKNGLENALLNLCLNSRDAMPEGGTILVSTGFSPAGKEHRSMIPGFVDMEDACIISVRDEGSGMDAKVLERLFEPFFTTKQSGKGTGLGMPMVYGFVKQSNGMVHVHSEIGKGTCVEIFLPLSKGPEIIHKALNEKILILERNIKDQTYLTALLNRLGFEIFPAYDLQEATTVLENYPEMYAIFAEEEILSESFEWEKLKTKDRTIVISEWNSKIDFDPSLKVLKRPYTWTKLKKLLT</sequence>
<protein>
    <recommendedName>
        <fullName evidence="2">histidine kinase</fullName>
        <ecNumber evidence="2">2.7.13.3</ecNumber>
    </recommendedName>
</protein>
<evidence type="ECO:0000256" key="7">
    <source>
        <dbReference type="ARBA" id="ARBA00022840"/>
    </source>
</evidence>
<dbReference type="GO" id="GO:0000155">
    <property type="term" value="F:phosphorelay sensor kinase activity"/>
    <property type="evidence" value="ECO:0007669"/>
    <property type="project" value="InterPro"/>
</dbReference>
<dbReference type="OrthoDB" id="9815750at2"/>
<evidence type="ECO:0000259" key="11">
    <source>
        <dbReference type="PROSITE" id="PS50112"/>
    </source>
</evidence>
<dbReference type="AlphaFoldDB" id="A0A4R9HCA3"/>
<dbReference type="InterPro" id="IPR005467">
    <property type="entry name" value="His_kinase_dom"/>
</dbReference>
<evidence type="ECO:0000256" key="3">
    <source>
        <dbReference type="ARBA" id="ARBA00022553"/>
    </source>
</evidence>
<dbReference type="InterPro" id="IPR000700">
    <property type="entry name" value="PAS-assoc_C"/>
</dbReference>
<dbReference type="RefSeq" id="WP_135772519.1">
    <property type="nucleotide sequence ID" value="NZ_RQEY01000003.1"/>
</dbReference>
<gene>
    <name evidence="13" type="ORF">EHO65_01830</name>
</gene>
<dbReference type="Gene3D" id="1.10.287.130">
    <property type="match status" value="1"/>
</dbReference>
<dbReference type="SUPFAM" id="SSF55874">
    <property type="entry name" value="ATPase domain of HSP90 chaperone/DNA topoisomerase II/histidine kinase"/>
    <property type="match status" value="1"/>
</dbReference>
<evidence type="ECO:0000259" key="12">
    <source>
        <dbReference type="PROSITE" id="PS50113"/>
    </source>
</evidence>